<feature type="active site" description="Nucleophile" evidence="10">
    <location>
        <position position="173"/>
    </location>
</feature>
<dbReference type="AlphaFoldDB" id="S8AQV5"/>
<keyword evidence="7 12" id="KW-0378">Hydrolase</keyword>
<comment type="catalytic activity">
    <reaction evidence="9 12">
        <text>cutin + H2O = cutin monomers.</text>
        <dbReference type="EC" id="3.1.1.74"/>
    </reaction>
</comment>
<keyword evidence="5 12" id="KW-0964">Secreted</keyword>
<dbReference type="SMART" id="SM01110">
    <property type="entry name" value="Cutinase"/>
    <property type="match status" value="1"/>
</dbReference>
<accession>S8AQV5</accession>
<keyword evidence="14" id="KW-1185">Reference proteome</keyword>
<keyword evidence="4 12" id="KW-0719">Serine esterase</keyword>
<feature type="disulfide bond" evidence="11">
    <location>
        <begin position="221"/>
        <end position="228"/>
    </location>
</feature>
<feature type="chain" id="PRO_5005146627" description="Cutinase" evidence="12">
    <location>
        <begin position="20"/>
        <end position="255"/>
    </location>
</feature>
<dbReference type="InterPro" id="IPR029058">
    <property type="entry name" value="AB_hydrolase_fold"/>
</dbReference>
<dbReference type="Proteomes" id="UP000019376">
    <property type="component" value="Unassembled WGS sequence"/>
</dbReference>
<feature type="active site" evidence="10">
    <location>
        <position position="225"/>
    </location>
</feature>
<name>S8AQV5_PENO1</name>
<evidence type="ECO:0000256" key="4">
    <source>
        <dbReference type="ARBA" id="ARBA00022487"/>
    </source>
</evidence>
<dbReference type="SUPFAM" id="SSF53474">
    <property type="entry name" value="alpha/beta-Hydrolases"/>
    <property type="match status" value="1"/>
</dbReference>
<comment type="similarity">
    <text evidence="2 12">Belongs to the cutinase family.</text>
</comment>
<dbReference type="Gene3D" id="3.40.50.1820">
    <property type="entry name" value="alpha/beta hydrolase"/>
    <property type="match status" value="1"/>
</dbReference>
<dbReference type="eggNOG" id="ENOG502S3AW">
    <property type="taxonomic scope" value="Eukaryota"/>
</dbReference>
<dbReference type="PANTHER" id="PTHR48250">
    <property type="entry name" value="CUTINASE 2-RELATED"/>
    <property type="match status" value="1"/>
</dbReference>
<keyword evidence="8 11" id="KW-1015">Disulfide bond</keyword>
<dbReference type="Pfam" id="PF01083">
    <property type="entry name" value="Cutinase"/>
    <property type="match status" value="1"/>
</dbReference>
<evidence type="ECO:0000256" key="1">
    <source>
        <dbReference type="ARBA" id="ARBA00004613"/>
    </source>
</evidence>
<feature type="disulfide bond" evidence="11">
    <location>
        <begin position="86"/>
        <end position="162"/>
    </location>
</feature>
<sequence length="255" mass="26500">MRLGLHYLSVLSLGVAVSAVPVQERRDVGLVERGAEFNNFLSILLSNIPVIDTTVTTGASVITEFDKVLAALTGAQTTYNELGGTCKKYTVIFARGTSEPGNVGVLVGPPLFDAMDDQFGAASVTVQGVNSYSASVQGYLAGGDPSGSAEMARQIKAAKAQCPGTKLIASGYSQGCQIVHNAINQLDTTTAGWISSVLLFGDPLKGQAMKGVSPARVFTACHALDDICKNGILIGPSHLTYAVDVPNAVKFAASF</sequence>
<evidence type="ECO:0000256" key="8">
    <source>
        <dbReference type="ARBA" id="ARBA00023157"/>
    </source>
</evidence>
<dbReference type="GO" id="GO:0050525">
    <property type="term" value="F:cutinase activity"/>
    <property type="evidence" value="ECO:0007669"/>
    <property type="project" value="UniProtKB-UniRule"/>
</dbReference>
<evidence type="ECO:0000256" key="10">
    <source>
        <dbReference type="PIRSR" id="PIRSR611150-1"/>
    </source>
</evidence>
<evidence type="ECO:0000256" key="6">
    <source>
        <dbReference type="ARBA" id="ARBA00022729"/>
    </source>
</evidence>
<dbReference type="PRINTS" id="PR00129">
    <property type="entry name" value="CUTINASE"/>
</dbReference>
<evidence type="ECO:0000256" key="2">
    <source>
        <dbReference type="ARBA" id="ARBA00007534"/>
    </source>
</evidence>
<dbReference type="GO" id="GO:0005576">
    <property type="term" value="C:extracellular region"/>
    <property type="evidence" value="ECO:0007669"/>
    <property type="project" value="UniProtKB-SubCell"/>
</dbReference>
<comment type="function">
    <text evidence="12">Catalyzes the hydrolysis of complex carboxylic polyesters found in the cell wall of plants. Degrades cutin, a macromolecule that forms the structure of the plant cuticle.</text>
</comment>
<protein>
    <recommendedName>
        <fullName evidence="3 12">Cutinase</fullName>
        <ecNumber evidence="3 12">3.1.1.74</ecNumber>
    </recommendedName>
</protein>
<dbReference type="EMBL" id="KB644410">
    <property type="protein sequence ID" value="EPS28348.1"/>
    <property type="molecule type" value="Genomic_DNA"/>
</dbReference>
<dbReference type="GO" id="GO:0072330">
    <property type="term" value="P:monocarboxylic acid biosynthetic process"/>
    <property type="evidence" value="ECO:0007669"/>
    <property type="project" value="UniProtKB-ARBA"/>
</dbReference>
<dbReference type="InterPro" id="IPR011150">
    <property type="entry name" value="Cutinase_monf"/>
</dbReference>
<evidence type="ECO:0000256" key="12">
    <source>
        <dbReference type="RuleBase" id="RU361263"/>
    </source>
</evidence>
<dbReference type="GO" id="GO:0016052">
    <property type="term" value="P:carbohydrate catabolic process"/>
    <property type="evidence" value="ECO:0007669"/>
    <property type="project" value="TreeGrafter"/>
</dbReference>
<evidence type="ECO:0000313" key="14">
    <source>
        <dbReference type="Proteomes" id="UP000019376"/>
    </source>
</evidence>
<keyword evidence="6 12" id="KW-0732">Signal</keyword>
<dbReference type="PANTHER" id="PTHR48250:SF1">
    <property type="entry name" value="CUTINASE"/>
    <property type="match status" value="1"/>
</dbReference>
<organism evidence="13 14">
    <name type="scientific">Penicillium oxalicum (strain 114-2 / CGMCC 5302)</name>
    <name type="common">Penicillium decumbens</name>
    <dbReference type="NCBI Taxonomy" id="933388"/>
    <lineage>
        <taxon>Eukaryota</taxon>
        <taxon>Fungi</taxon>
        <taxon>Dikarya</taxon>
        <taxon>Ascomycota</taxon>
        <taxon>Pezizomycotina</taxon>
        <taxon>Eurotiomycetes</taxon>
        <taxon>Eurotiomycetidae</taxon>
        <taxon>Eurotiales</taxon>
        <taxon>Aspergillaceae</taxon>
        <taxon>Penicillium</taxon>
    </lineage>
</organism>
<dbReference type="EC" id="3.1.1.74" evidence="3 12"/>
<dbReference type="OrthoDB" id="3225429at2759"/>
<feature type="signal peptide" evidence="12">
    <location>
        <begin position="1"/>
        <end position="19"/>
    </location>
</feature>
<dbReference type="PROSITE" id="PS00155">
    <property type="entry name" value="CUTINASE_1"/>
    <property type="match status" value="1"/>
</dbReference>
<reference evidence="13 14" key="1">
    <citation type="journal article" date="2013" name="PLoS ONE">
        <title>Genomic and secretomic analyses reveal unique features of the lignocellulolytic enzyme system of Penicillium decumbens.</title>
        <authorList>
            <person name="Liu G."/>
            <person name="Zhang L."/>
            <person name="Wei X."/>
            <person name="Zou G."/>
            <person name="Qin Y."/>
            <person name="Ma L."/>
            <person name="Li J."/>
            <person name="Zheng H."/>
            <person name="Wang S."/>
            <person name="Wang C."/>
            <person name="Xun L."/>
            <person name="Zhao G.-P."/>
            <person name="Zhou Z."/>
            <person name="Qu Y."/>
        </authorList>
    </citation>
    <scope>NUCLEOTIDE SEQUENCE [LARGE SCALE GENOMIC DNA]</scope>
    <source>
        <strain evidence="14">114-2 / CGMCC 5302</strain>
    </source>
</reference>
<evidence type="ECO:0000313" key="13">
    <source>
        <dbReference type="EMBL" id="EPS28348.1"/>
    </source>
</evidence>
<feature type="active site" description="Proton donor/acceptor" evidence="10">
    <location>
        <position position="238"/>
    </location>
</feature>
<evidence type="ECO:0000256" key="9">
    <source>
        <dbReference type="ARBA" id="ARBA00034045"/>
    </source>
</evidence>
<dbReference type="STRING" id="933388.S8AQV5"/>
<dbReference type="PhylomeDB" id="S8AQV5"/>
<dbReference type="InterPro" id="IPR043580">
    <property type="entry name" value="CUTINASE_1"/>
</dbReference>
<evidence type="ECO:0000256" key="11">
    <source>
        <dbReference type="PIRSR" id="PIRSR611150-2"/>
    </source>
</evidence>
<dbReference type="GO" id="GO:0017000">
    <property type="term" value="P:antibiotic biosynthetic process"/>
    <property type="evidence" value="ECO:0007669"/>
    <property type="project" value="UniProtKB-ARBA"/>
</dbReference>
<dbReference type="HOGENOM" id="CLU_040058_2_1_1"/>
<evidence type="ECO:0000256" key="3">
    <source>
        <dbReference type="ARBA" id="ARBA00013095"/>
    </source>
</evidence>
<evidence type="ECO:0000256" key="5">
    <source>
        <dbReference type="ARBA" id="ARBA00022525"/>
    </source>
</evidence>
<dbReference type="InterPro" id="IPR000675">
    <property type="entry name" value="Cutinase/axe"/>
</dbReference>
<evidence type="ECO:0000256" key="7">
    <source>
        <dbReference type="ARBA" id="ARBA00022801"/>
    </source>
</evidence>
<comment type="subcellular location">
    <subcellularLocation>
        <location evidence="1 12">Secreted</location>
    </subcellularLocation>
</comment>
<gene>
    <name evidence="13" type="ORF">PDE_03294</name>
</gene>
<proteinExistence type="inferred from homology"/>